<accession>A0ACB9DIF1</accession>
<comment type="caution">
    <text evidence="1">The sequence shown here is derived from an EMBL/GenBank/DDBJ whole genome shotgun (WGS) entry which is preliminary data.</text>
</comment>
<proteinExistence type="predicted"/>
<dbReference type="Proteomes" id="UP001055879">
    <property type="component" value="Linkage Group LG03"/>
</dbReference>
<evidence type="ECO:0000313" key="2">
    <source>
        <dbReference type="Proteomes" id="UP001055879"/>
    </source>
</evidence>
<protein>
    <submittedName>
        <fullName evidence="1">Uncharacterized protein</fullName>
    </submittedName>
</protein>
<gene>
    <name evidence="1" type="ORF">L6452_08696</name>
</gene>
<reference evidence="1 2" key="2">
    <citation type="journal article" date="2022" name="Mol. Ecol. Resour.">
        <title>The genomes of chicory, endive, great burdock and yacon provide insights into Asteraceae paleo-polyploidization history and plant inulin production.</title>
        <authorList>
            <person name="Fan W."/>
            <person name="Wang S."/>
            <person name="Wang H."/>
            <person name="Wang A."/>
            <person name="Jiang F."/>
            <person name="Liu H."/>
            <person name="Zhao H."/>
            <person name="Xu D."/>
            <person name="Zhang Y."/>
        </authorList>
    </citation>
    <scope>NUCLEOTIDE SEQUENCE [LARGE SCALE GENOMIC DNA]</scope>
    <source>
        <strain evidence="2">cv. Niubang</strain>
    </source>
</reference>
<keyword evidence="2" id="KW-1185">Reference proteome</keyword>
<evidence type="ECO:0000313" key="1">
    <source>
        <dbReference type="EMBL" id="KAI3746270.1"/>
    </source>
</evidence>
<sequence>MVRSATSKDFLKSLKRVKMTKEMMESFGNRAFCTICIEDIQRKDMVSVLPCCHLFHHRCILEALNHSNTCPNCRCHFPPAAGHRHHRNHRPITTRIFHSISRRINALDEAIIGAIVDVLIFSGELEDKRYELLGRTECENGRGTEGRYLSRDKVKYD</sequence>
<organism evidence="1 2">
    <name type="scientific">Arctium lappa</name>
    <name type="common">Greater burdock</name>
    <name type="synonym">Lappa major</name>
    <dbReference type="NCBI Taxonomy" id="4217"/>
    <lineage>
        <taxon>Eukaryota</taxon>
        <taxon>Viridiplantae</taxon>
        <taxon>Streptophyta</taxon>
        <taxon>Embryophyta</taxon>
        <taxon>Tracheophyta</taxon>
        <taxon>Spermatophyta</taxon>
        <taxon>Magnoliopsida</taxon>
        <taxon>eudicotyledons</taxon>
        <taxon>Gunneridae</taxon>
        <taxon>Pentapetalae</taxon>
        <taxon>asterids</taxon>
        <taxon>campanulids</taxon>
        <taxon>Asterales</taxon>
        <taxon>Asteraceae</taxon>
        <taxon>Carduoideae</taxon>
        <taxon>Cardueae</taxon>
        <taxon>Arctiinae</taxon>
        <taxon>Arctium</taxon>
    </lineage>
</organism>
<reference evidence="2" key="1">
    <citation type="journal article" date="2022" name="Mol. Ecol. Resour.">
        <title>The genomes of chicory, endive, great burdock and yacon provide insights into Asteraceae palaeo-polyploidization history and plant inulin production.</title>
        <authorList>
            <person name="Fan W."/>
            <person name="Wang S."/>
            <person name="Wang H."/>
            <person name="Wang A."/>
            <person name="Jiang F."/>
            <person name="Liu H."/>
            <person name="Zhao H."/>
            <person name="Xu D."/>
            <person name="Zhang Y."/>
        </authorList>
    </citation>
    <scope>NUCLEOTIDE SEQUENCE [LARGE SCALE GENOMIC DNA]</scope>
    <source>
        <strain evidence="2">cv. Niubang</strain>
    </source>
</reference>
<name>A0ACB9DIF1_ARCLA</name>
<dbReference type="EMBL" id="CM042049">
    <property type="protein sequence ID" value="KAI3746270.1"/>
    <property type="molecule type" value="Genomic_DNA"/>
</dbReference>